<name>A0A5E8H110_ROSAD</name>
<protein>
    <submittedName>
        <fullName evidence="1">Uncharacterized protein</fullName>
    </submittedName>
</protein>
<organism evidence="1 2">
    <name type="scientific">Roseibium alexandrii (strain DSM 17067 / NCIMB 14079 / DFL-11)</name>
    <name type="common">Labrenzia alexandrii</name>
    <dbReference type="NCBI Taxonomy" id="244592"/>
    <lineage>
        <taxon>Bacteria</taxon>
        <taxon>Pseudomonadati</taxon>
        <taxon>Pseudomonadota</taxon>
        <taxon>Alphaproteobacteria</taxon>
        <taxon>Hyphomicrobiales</taxon>
        <taxon>Stappiaceae</taxon>
        <taxon>Roseibium</taxon>
    </lineage>
</organism>
<evidence type="ECO:0000313" key="2">
    <source>
        <dbReference type="Proteomes" id="UP000004703"/>
    </source>
</evidence>
<dbReference type="Proteomes" id="UP000004703">
    <property type="component" value="Chromosome"/>
</dbReference>
<reference evidence="1 2" key="1">
    <citation type="submission" date="2008-01" db="EMBL/GenBank/DDBJ databases">
        <authorList>
            <person name="Wagner-Dobler I."/>
            <person name="Ferriera S."/>
            <person name="Johnson J."/>
            <person name="Kravitz S."/>
            <person name="Beeson K."/>
            <person name="Sutton G."/>
            <person name="Rogers Y.-H."/>
            <person name="Friedman R."/>
            <person name="Frazier M."/>
            <person name="Venter J.C."/>
        </authorList>
    </citation>
    <scope>NUCLEOTIDE SEQUENCE [LARGE SCALE GENOMIC DNA]</scope>
    <source>
        <strain evidence="2">DSM 17067 / NCIMB 14079 / DFL-11</strain>
    </source>
</reference>
<proteinExistence type="predicted"/>
<reference evidence="1 2" key="2">
    <citation type="submission" date="2013-04" db="EMBL/GenBank/DDBJ databases">
        <authorList>
            <person name="Fiebig A."/>
            <person name="Pradella S."/>
            <person name="Wagner-Doebler I."/>
        </authorList>
    </citation>
    <scope>NUCLEOTIDE SEQUENCE [LARGE SCALE GENOMIC DNA]</scope>
    <source>
        <strain evidence="2">DSM 17067 / NCIMB 14079 / DFL-11</strain>
    </source>
</reference>
<accession>A0A5E8H110</accession>
<dbReference type="AlphaFoldDB" id="A0A5E8H110"/>
<comment type="caution">
    <text evidence="1">The sequence shown here is derived from an EMBL/GenBank/DDBJ whole genome shotgun (WGS) entry which is preliminary data.</text>
</comment>
<sequence length="100" mass="11187">MHLEPAASVINELGGVAVVAERLKVDPTTVRRFRYAASNSGTGGFFPARYIFQLLLFSHELGRPLPLERFVLTPEQREHLAQSFPKTWTASSRKSEGFTP</sequence>
<evidence type="ECO:0000313" key="1">
    <source>
        <dbReference type="EMBL" id="EEE46129.1"/>
    </source>
</evidence>
<gene>
    <name evidence="1" type="ORF">SADFL11_3418</name>
</gene>
<dbReference type="RefSeq" id="WP_008194525.1">
    <property type="nucleotide sequence ID" value="NZ_CM011002.1"/>
</dbReference>
<dbReference type="EMBL" id="ACCU02000003">
    <property type="protein sequence ID" value="EEE46129.1"/>
    <property type="molecule type" value="Genomic_DNA"/>
</dbReference>